<dbReference type="PRINTS" id="PR00259">
    <property type="entry name" value="TMFOUR"/>
</dbReference>
<feature type="disulfide bond" evidence="6">
    <location>
        <begin position="142"/>
        <end position="172"/>
    </location>
</feature>
<sequence length="239" mass="26213">MPQVKSFACVRIIFMILNVLLLLMGIAMIAVGCYVQLSKGNVLILLPEYEFINVVAVMVASGIIVLVVSIIGFCGACMMSQCMLIIYFTMVLVVFALQISVGIIAYIYRDEVNRSLEDQLLVGLKNRKVQQSWDLIQKNFKCCGVTGPEDWSKHGEYNNNNVPDSCCQYSGCGIGGVNAYKAAYQKGCLNQAKMFISDNFLALGATGIALGLLQLFLMAISLAMICCLRKGKHIKSTYA</sequence>
<dbReference type="Pfam" id="PF00335">
    <property type="entry name" value="Tetraspanin"/>
    <property type="match status" value="1"/>
</dbReference>
<dbReference type="Proteomes" id="UP001347796">
    <property type="component" value="Unassembled WGS sequence"/>
</dbReference>
<dbReference type="PANTHER" id="PTHR19282:SF452">
    <property type="entry name" value="LD03691P"/>
    <property type="match status" value="1"/>
</dbReference>
<feature type="transmembrane region" description="Helical" evidence="7">
    <location>
        <begin position="200"/>
        <end position="228"/>
    </location>
</feature>
<evidence type="ECO:0000313" key="8">
    <source>
        <dbReference type="EMBL" id="KAK6190325.1"/>
    </source>
</evidence>
<evidence type="ECO:0000256" key="2">
    <source>
        <dbReference type="ARBA" id="ARBA00006840"/>
    </source>
</evidence>
<evidence type="ECO:0000256" key="6">
    <source>
        <dbReference type="PIRSR" id="PIRSR002419-1"/>
    </source>
</evidence>
<dbReference type="PIRSF" id="PIRSF002419">
    <property type="entry name" value="Tetraspanin"/>
    <property type="match status" value="1"/>
</dbReference>
<keyword evidence="5 7" id="KW-0472">Membrane</keyword>
<dbReference type="GO" id="GO:0016020">
    <property type="term" value="C:membrane"/>
    <property type="evidence" value="ECO:0007669"/>
    <property type="project" value="UniProtKB-SubCell"/>
</dbReference>
<keyword evidence="9" id="KW-1185">Reference proteome</keyword>
<dbReference type="PROSITE" id="PS51257">
    <property type="entry name" value="PROKAR_LIPOPROTEIN"/>
    <property type="match status" value="1"/>
</dbReference>
<dbReference type="AlphaFoldDB" id="A0AAN8Q2R1"/>
<dbReference type="PANTHER" id="PTHR19282">
    <property type="entry name" value="TETRASPANIN"/>
    <property type="match status" value="1"/>
</dbReference>
<dbReference type="InterPro" id="IPR018499">
    <property type="entry name" value="Tetraspanin/Peripherin"/>
</dbReference>
<comment type="subcellular location">
    <subcellularLocation>
        <location evidence="1 7">Membrane</location>
        <topology evidence="1 7">Multi-pass membrane protein</topology>
    </subcellularLocation>
</comment>
<dbReference type="EMBL" id="JAZGQO010000002">
    <property type="protein sequence ID" value="KAK6190325.1"/>
    <property type="molecule type" value="Genomic_DNA"/>
</dbReference>
<proteinExistence type="inferred from homology"/>
<keyword evidence="6" id="KW-1015">Disulfide bond</keyword>
<accession>A0AAN8Q2R1</accession>
<protein>
    <recommendedName>
        <fullName evidence="7">Tetraspanin</fullName>
    </recommendedName>
</protein>
<feature type="transmembrane region" description="Helical" evidence="7">
    <location>
        <begin position="51"/>
        <end position="77"/>
    </location>
</feature>
<evidence type="ECO:0000313" key="9">
    <source>
        <dbReference type="Proteomes" id="UP001347796"/>
    </source>
</evidence>
<keyword evidence="3 7" id="KW-0812">Transmembrane</keyword>
<dbReference type="SUPFAM" id="SSF48652">
    <property type="entry name" value="Tetraspanin"/>
    <property type="match status" value="1"/>
</dbReference>
<dbReference type="Gene3D" id="1.10.1450.10">
    <property type="entry name" value="Tetraspanin"/>
    <property type="match status" value="1"/>
</dbReference>
<feature type="transmembrane region" description="Helical" evidence="7">
    <location>
        <begin position="84"/>
        <end position="108"/>
    </location>
</feature>
<comment type="caution">
    <text evidence="8">The sequence shown here is derived from an EMBL/GenBank/DDBJ whole genome shotgun (WGS) entry which is preliminary data.</text>
</comment>
<dbReference type="InterPro" id="IPR008952">
    <property type="entry name" value="Tetraspanin_EC2_sf"/>
</dbReference>
<gene>
    <name evidence="8" type="ORF">SNE40_002221</name>
</gene>
<evidence type="ECO:0000256" key="7">
    <source>
        <dbReference type="RuleBase" id="RU361218"/>
    </source>
</evidence>
<reference evidence="8 9" key="1">
    <citation type="submission" date="2024-01" db="EMBL/GenBank/DDBJ databases">
        <title>The genome of the rayed Mediterranean limpet Patella caerulea (Linnaeus, 1758).</title>
        <authorList>
            <person name="Anh-Thu Weber A."/>
            <person name="Halstead-Nussloch G."/>
        </authorList>
    </citation>
    <scope>NUCLEOTIDE SEQUENCE [LARGE SCALE GENOMIC DNA]</scope>
    <source>
        <strain evidence="8">AATW-2023a</strain>
        <tissue evidence="8">Whole specimen</tissue>
    </source>
</reference>
<organism evidence="8 9">
    <name type="scientific">Patella caerulea</name>
    <name type="common">Rayed Mediterranean limpet</name>
    <dbReference type="NCBI Taxonomy" id="87958"/>
    <lineage>
        <taxon>Eukaryota</taxon>
        <taxon>Metazoa</taxon>
        <taxon>Spiralia</taxon>
        <taxon>Lophotrochozoa</taxon>
        <taxon>Mollusca</taxon>
        <taxon>Gastropoda</taxon>
        <taxon>Patellogastropoda</taxon>
        <taxon>Patelloidea</taxon>
        <taxon>Patellidae</taxon>
        <taxon>Patella</taxon>
    </lineage>
</organism>
<dbReference type="InterPro" id="IPR000301">
    <property type="entry name" value="Tetraspanin_animals"/>
</dbReference>
<evidence type="ECO:0000256" key="5">
    <source>
        <dbReference type="ARBA" id="ARBA00023136"/>
    </source>
</evidence>
<evidence type="ECO:0000256" key="3">
    <source>
        <dbReference type="ARBA" id="ARBA00022692"/>
    </source>
</evidence>
<comment type="similarity">
    <text evidence="2 7">Belongs to the tetraspanin (TM4SF) family.</text>
</comment>
<evidence type="ECO:0000256" key="1">
    <source>
        <dbReference type="ARBA" id="ARBA00004141"/>
    </source>
</evidence>
<name>A0AAN8Q2R1_PATCE</name>
<evidence type="ECO:0000256" key="4">
    <source>
        <dbReference type="ARBA" id="ARBA00022989"/>
    </source>
</evidence>
<feature type="transmembrane region" description="Helical" evidence="7">
    <location>
        <begin position="12"/>
        <end position="31"/>
    </location>
</feature>
<keyword evidence="4 7" id="KW-1133">Transmembrane helix</keyword>